<dbReference type="Proteomes" id="UP000689195">
    <property type="component" value="Unassembled WGS sequence"/>
</dbReference>
<keyword evidence="1" id="KW-0472">Membrane</keyword>
<keyword evidence="3" id="KW-1185">Reference proteome</keyword>
<dbReference type="AlphaFoldDB" id="A0A8S1TQV7"/>
<evidence type="ECO:0000313" key="3">
    <source>
        <dbReference type="Proteomes" id="UP000689195"/>
    </source>
</evidence>
<feature type="transmembrane region" description="Helical" evidence="1">
    <location>
        <begin position="241"/>
        <end position="260"/>
    </location>
</feature>
<name>A0A8S1TQV7_9CILI</name>
<sequence length="353" mass="42043">MTSQQQTQTFVPILLSQEEYNQILKQPIYLHQQLFQEIYLKKQQQTQLQSQEYMNPYEQKQQNLNQSSSSNSLINIPQIPTRPNYSTQIYQQEAQYLPQYIYYQQQQQQQNQNQVLNMNSNPLQHQLIQRAGELELKYFYEWSTYLFMLEICISLFVNTISAIYNVELVTYNYQWNSVLWIILILFLILNLFVLTNPSYVTHQNNQKVLYWIHVILYVLLMQGLQTAVSGSARIFSWHTNFFYYFYLLICVEFISVRIAIKRNGIRKPIQDHMGFLLAPPIITYILELISQDYFFIYVPLLIWVILVVFIGMGQILIINKLVEKGYNKFQTKDVFAMAISIPILMISPFFEDE</sequence>
<feature type="transmembrane region" description="Helical" evidence="1">
    <location>
        <begin position="145"/>
        <end position="166"/>
    </location>
</feature>
<evidence type="ECO:0000256" key="1">
    <source>
        <dbReference type="SAM" id="Phobius"/>
    </source>
</evidence>
<feature type="transmembrane region" description="Helical" evidence="1">
    <location>
        <begin position="272"/>
        <end position="290"/>
    </location>
</feature>
<feature type="transmembrane region" description="Helical" evidence="1">
    <location>
        <begin position="334"/>
        <end position="350"/>
    </location>
</feature>
<evidence type="ECO:0008006" key="4">
    <source>
        <dbReference type="Google" id="ProtNLM"/>
    </source>
</evidence>
<organism evidence="2 3">
    <name type="scientific">Paramecium pentaurelia</name>
    <dbReference type="NCBI Taxonomy" id="43138"/>
    <lineage>
        <taxon>Eukaryota</taxon>
        <taxon>Sar</taxon>
        <taxon>Alveolata</taxon>
        <taxon>Ciliophora</taxon>
        <taxon>Intramacronucleata</taxon>
        <taxon>Oligohymenophorea</taxon>
        <taxon>Peniculida</taxon>
        <taxon>Parameciidae</taxon>
        <taxon>Paramecium</taxon>
    </lineage>
</organism>
<accession>A0A8S1TQV7</accession>
<keyword evidence="1" id="KW-0812">Transmembrane</keyword>
<comment type="caution">
    <text evidence="2">The sequence shown here is derived from an EMBL/GenBank/DDBJ whole genome shotgun (WGS) entry which is preliminary data.</text>
</comment>
<dbReference type="OrthoDB" id="310338at2759"/>
<evidence type="ECO:0000313" key="2">
    <source>
        <dbReference type="EMBL" id="CAD8154254.1"/>
    </source>
</evidence>
<proteinExistence type="predicted"/>
<feature type="transmembrane region" description="Helical" evidence="1">
    <location>
        <begin position="296"/>
        <end position="322"/>
    </location>
</feature>
<gene>
    <name evidence="2" type="ORF">PPENT_87.1.T0250279</name>
</gene>
<feature type="transmembrane region" description="Helical" evidence="1">
    <location>
        <begin position="208"/>
        <end position="229"/>
    </location>
</feature>
<protein>
    <recommendedName>
        <fullName evidence="4">Transmembrane protein</fullName>
    </recommendedName>
</protein>
<reference evidence="2" key="1">
    <citation type="submission" date="2021-01" db="EMBL/GenBank/DDBJ databases">
        <authorList>
            <consortium name="Genoscope - CEA"/>
            <person name="William W."/>
        </authorList>
    </citation>
    <scope>NUCLEOTIDE SEQUENCE</scope>
</reference>
<dbReference type="EMBL" id="CAJJDO010000025">
    <property type="protein sequence ID" value="CAD8154254.1"/>
    <property type="molecule type" value="Genomic_DNA"/>
</dbReference>
<feature type="transmembrane region" description="Helical" evidence="1">
    <location>
        <begin position="178"/>
        <end position="196"/>
    </location>
</feature>
<keyword evidence="1" id="KW-1133">Transmembrane helix</keyword>